<feature type="region of interest" description="Disordered" evidence="1">
    <location>
        <begin position="455"/>
        <end position="475"/>
    </location>
</feature>
<sequence>MNIPWGPFDPQDHPRPSSQGEFFKMMQEASLVEFGRYRNAFVQEYDVDPETHPMLGSVLTLPPDYPHSVLNGVTVYELRGLPDSVANNPELATFRATSSIYMLRGLKDKPEFLAIPLLTSRFMDKDRRLLIPEEMSIAVVDIENTANPVSFTKVQVESVVPAIQQPVNLKPARYQLVFVVEDKTVGQYMPKLDSAPVKEAALSQGASKDNLSAESGELQSLAKELDSLLSQAIARTETAKSEFVEPEASLPAKMLYPKTVVRKELVRKDVLNSAYLPVPYKARFQISPQTLKGFFIEPTFRVKIDSFPSHNADPVIYQLEGLPQCVISRHDLAGLTTTSPVYLLENFNGVGKTTINLEISSPRSARKRIAYINMDDASAPVIFNAELKKCTPHPSIKNKENIYTQTAVLPSVWYQLVFAVKSTTNTDSSSGVEGRECISHHRHETERMQARVTWKWDSSGSRDPVENMETGGVRS</sequence>
<dbReference type="RefSeq" id="WP_133060635.1">
    <property type="nucleotide sequence ID" value="NZ_CBCSCN010000015.1"/>
</dbReference>
<evidence type="ECO:0000313" key="2">
    <source>
        <dbReference type="EMBL" id="SMA50688.1"/>
    </source>
</evidence>
<proteinExistence type="predicted"/>
<gene>
    <name evidence="2" type="ORF">EHSB41UT_04505</name>
</gene>
<dbReference type="Proteomes" id="UP000196573">
    <property type="component" value="Unassembled WGS sequence"/>
</dbReference>
<dbReference type="EMBL" id="FWPT01000015">
    <property type="protein sequence ID" value="SMA50688.1"/>
    <property type="molecule type" value="Genomic_DNA"/>
</dbReference>
<evidence type="ECO:0000256" key="1">
    <source>
        <dbReference type="SAM" id="MobiDB-lite"/>
    </source>
</evidence>
<accession>A0A1X7ARH1</accession>
<protein>
    <submittedName>
        <fullName evidence="2">Uncharacterized protein</fullName>
    </submittedName>
</protein>
<reference evidence="2 3" key="1">
    <citation type="submission" date="2017-03" db="EMBL/GenBank/DDBJ databases">
        <authorList>
            <person name="Afonso C.L."/>
            <person name="Miller P.J."/>
            <person name="Scott M.A."/>
            <person name="Spackman E."/>
            <person name="Goraichik I."/>
            <person name="Dimitrov K.M."/>
            <person name="Suarez D.L."/>
            <person name="Swayne D.E."/>
        </authorList>
    </citation>
    <scope>NUCLEOTIDE SEQUENCE [LARGE SCALE GENOMIC DNA]</scope>
    <source>
        <strain evidence="2">SB41UT1</strain>
    </source>
</reference>
<evidence type="ECO:0000313" key="3">
    <source>
        <dbReference type="Proteomes" id="UP000196573"/>
    </source>
</evidence>
<organism evidence="2 3">
    <name type="scientific">Parendozoicomonas haliclonae</name>
    <dbReference type="NCBI Taxonomy" id="1960125"/>
    <lineage>
        <taxon>Bacteria</taxon>
        <taxon>Pseudomonadati</taxon>
        <taxon>Pseudomonadota</taxon>
        <taxon>Gammaproteobacteria</taxon>
        <taxon>Oceanospirillales</taxon>
        <taxon>Endozoicomonadaceae</taxon>
        <taxon>Parendozoicomonas</taxon>
    </lineage>
</organism>
<keyword evidence="3" id="KW-1185">Reference proteome</keyword>
<name>A0A1X7ARH1_9GAMM</name>
<dbReference type="AlphaFoldDB" id="A0A1X7ARH1"/>